<sequence length="877" mass="89516">MSGKISQGDAELLAATRNGDPVAYRLLHRRHAHAAHALAGLLVRDEAGGADVVEETFTEVHRVVARGDGPEQAFRIYLLTALRRLVTGRAATGRVTTDRTAEGDGAADRARDGGTGRGGAGAGDGDASGDGGTADGTGGEPAGGKTGALDPGAPLTDPASAALERSPVARAFRSLPERWQLVLWHAEVERTPPEETALLLGLTVGGTGALAYRAREGMRQACLRIHLAESHVPECRPVLARLGPYVRGSLARAHGRVVNEHLDGCSGCRAVFTEVTGIGRSLRSVVGPLVVGPAFPAYLAALGRLGTADEGGLPGLWRRTPRSTRRALIAGAAVTAVVVAVAAVLVLAPDRREALPPSAASEPIVAFPIPGASTPDAGTTGPGTSRAGTPGVDTPGAGTPGVPSPGARDPLAPPQDGTDGGTGSGTDGGTPGAVPPPAGSPSGPAGVTPGAPVPHLVATIDVMGALVRSKAGIVALRLRNAGGGPSGEVVADVVLPRGVTLPSGSPRGHAVGVVTPVGTVDGWSCRARSRGARCVRGPLPAGRVTAVFLRVMVSDQAVPGAAPSVTVSAPGTRTAAGARTGVRSSGAPARFATDGRVAVSAIGNTLLSCDPSRPECESARARQGGRRDNNGWRMRLLDRDTDPSTRVSSAARLLLPPASKVVWAGLYWSASAPPGGRIRFKAPGESGYRQVRASEVVQRELPVGRGYQAFADVTRLLGRVSGTYWVADPSVRAGVSRHAGWGLVVIVADPRRPYGQAVVVDDATVLGTGRRSVRIPLDGLTSARMAARMALVTWEGDADVRGDRVRVGGRTLRPVGGGRDPRNPFDGSATGARGGATFGTDVDRFRAPLGRDPVLELGTRQDVLLFGVAAVSVQAVP</sequence>
<dbReference type="RefSeq" id="WP_344891467.1">
    <property type="nucleotide sequence ID" value="NZ_BAAAWD010000006.1"/>
</dbReference>
<evidence type="ECO:0000256" key="4">
    <source>
        <dbReference type="ARBA" id="ARBA00023125"/>
    </source>
</evidence>
<keyword evidence="2" id="KW-0805">Transcription regulation</keyword>
<dbReference type="PANTHER" id="PTHR43133:SF8">
    <property type="entry name" value="RNA POLYMERASE SIGMA FACTOR HI_1459-RELATED"/>
    <property type="match status" value="1"/>
</dbReference>
<feature type="compositionally biased region" description="Low complexity" evidence="6">
    <location>
        <begin position="440"/>
        <end position="450"/>
    </location>
</feature>
<accession>A0ABP6KEI3</accession>
<protein>
    <recommendedName>
        <fullName evidence="8">Putative zinc-finger domain-containing protein</fullName>
    </recommendedName>
</protein>
<evidence type="ECO:0000313" key="10">
    <source>
        <dbReference type="Proteomes" id="UP001499930"/>
    </source>
</evidence>
<dbReference type="SUPFAM" id="SSF88946">
    <property type="entry name" value="Sigma2 domain of RNA polymerase sigma factors"/>
    <property type="match status" value="1"/>
</dbReference>
<dbReference type="Gene3D" id="1.10.1740.10">
    <property type="match status" value="1"/>
</dbReference>
<evidence type="ECO:0000256" key="6">
    <source>
        <dbReference type="SAM" id="MobiDB-lite"/>
    </source>
</evidence>
<keyword evidence="3" id="KW-0731">Sigma factor</keyword>
<feature type="compositionally biased region" description="Gly residues" evidence="6">
    <location>
        <begin position="115"/>
        <end position="146"/>
    </location>
</feature>
<keyword evidence="5" id="KW-0804">Transcription</keyword>
<comment type="similarity">
    <text evidence="1">Belongs to the sigma-70 factor family. ECF subfamily.</text>
</comment>
<evidence type="ECO:0000313" key="9">
    <source>
        <dbReference type="EMBL" id="GAA2999048.1"/>
    </source>
</evidence>
<keyword evidence="7" id="KW-1133">Transmembrane helix</keyword>
<gene>
    <name evidence="9" type="ORF">GCM10017559_19720</name>
</gene>
<keyword evidence="7" id="KW-0812">Transmembrane</keyword>
<name>A0ABP6KEI3_9ACTN</name>
<dbReference type="Proteomes" id="UP001499930">
    <property type="component" value="Unassembled WGS sequence"/>
</dbReference>
<evidence type="ECO:0000256" key="1">
    <source>
        <dbReference type="ARBA" id="ARBA00010641"/>
    </source>
</evidence>
<feature type="region of interest" description="Disordered" evidence="6">
    <location>
        <begin position="811"/>
        <end position="837"/>
    </location>
</feature>
<feature type="domain" description="Putative zinc-finger" evidence="8">
    <location>
        <begin position="235"/>
        <end position="269"/>
    </location>
</feature>
<evidence type="ECO:0000256" key="2">
    <source>
        <dbReference type="ARBA" id="ARBA00023015"/>
    </source>
</evidence>
<feature type="compositionally biased region" description="Gly residues" evidence="6">
    <location>
        <begin position="418"/>
        <end position="431"/>
    </location>
</feature>
<feature type="region of interest" description="Disordered" evidence="6">
    <location>
        <begin position="364"/>
        <end position="450"/>
    </location>
</feature>
<organism evidence="9 10">
    <name type="scientific">Streptosporangium longisporum</name>
    <dbReference type="NCBI Taxonomy" id="46187"/>
    <lineage>
        <taxon>Bacteria</taxon>
        <taxon>Bacillati</taxon>
        <taxon>Actinomycetota</taxon>
        <taxon>Actinomycetes</taxon>
        <taxon>Streptosporangiales</taxon>
        <taxon>Streptosporangiaceae</taxon>
        <taxon>Streptosporangium</taxon>
    </lineage>
</organism>
<dbReference type="EMBL" id="BAAAWD010000006">
    <property type="protein sequence ID" value="GAA2999048.1"/>
    <property type="molecule type" value="Genomic_DNA"/>
</dbReference>
<dbReference type="InterPro" id="IPR039425">
    <property type="entry name" value="RNA_pol_sigma-70-like"/>
</dbReference>
<comment type="caution">
    <text evidence="9">The sequence shown here is derived from an EMBL/GenBank/DDBJ whole genome shotgun (WGS) entry which is preliminary data.</text>
</comment>
<feature type="region of interest" description="Disordered" evidence="6">
    <location>
        <begin position="96"/>
        <end position="159"/>
    </location>
</feature>
<keyword evidence="7" id="KW-0472">Membrane</keyword>
<keyword evidence="10" id="KW-1185">Reference proteome</keyword>
<feature type="compositionally biased region" description="Basic and acidic residues" evidence="6">
    <location>
        <begin position="96"/>
        <end position="114"/>
    </location>
</feature>
<dbReference type="Gene3D" id="1.10.10.1320">
    <property type="entry name" value="Anti-sigma factor, zinc-finger domain"/>
    <property type="match status" value="1"/>
</dbReference>
<dbReference type="InterPro" id="IPR027383">
    <property type="entry name" value="Znf_put"/>
</dbReference>
<proteinExistence type="inferred from homology"/>
<evidence type="ECO:0000259" key="8">
    <source>
        <dbReference type="Pfam" id="PF13490"/>
    </source>
</evidence>
<dbReference type="PANTHER" id="PTHR43133">
    <property type="entry name" value="RNA POLYMERASE ECF-TYPE SIGMA FACTO"/>
    <property type="match status" value="1"/>
</dbReference>
<reference evidence="10" key="1">
    <citation type="journal article" date="2019" name="Int. J. Syst. Evol. Microbiol.">
        <title>The Global Catalogue of Microorganisms (GCM) 10K type strain sequencing project: providing services to taxonomists for standard genome sequencing and annotation.</title>
        <authorList>
            <consortium name="The Broad Institute Genomics Platform"/>
            <consortium name="The Broad Institute Genome Sequencing Center for Infectious Disease"/>
            <person name="Wu L."/>
            <person name="Ma J."/>
        </authorList>
    </citation>
    <scope>NUCLEOTIDE SEQUENCE [LARGE SCALE GENOMIC DNA]</scope>
    <source>
        <strain evidence="10">JCM 3106</strain>
    </source>
</reference>
<dbReference type="Gene3D" id="1.10.10.10">
    <property type="entry name" value="Winged helix-like DNA-binding domain superfamily/Winged helix DNA-binding domain"/>
    <property type="match status" value="1"/>
</dbReference>
<dbReference type="InterPro" id="IPR036388">
    <property type="entry name" value="WH-like_DNA-bd_sf"/>
</dbReference>
<dbReference type="InterPro" id="IPR041916">
    <property type="entry name" value="Anti_sigma_zinc_sf"/>
</dbReference>
<evidence type="ECO:0000256" key="7">
    <source>
        <dbReference type="SAM" id="Phobius"/>
    </source>
</evidence>
<dbReference type="Pfam" id="PF13490">
    <property type="entry name" value="zf-HC2"/>
    <property type="match status" value="1"/>
</dbReference>
<feature type="transmembrane region" description="Helical" evidence="7">
    <location>
        <begin position="327"/>
        <end position="348"/>
    </location>
</feature>
<evidence type="ECO:0000256" key="3">
    <source>
        <dbReference type="ARBA" id="ARBA00023082"/>
    </source>
</evidence>
<dbReference type="SUPFAM" id="SSF88659">
    <property type="entry name" value="Sigma3 and sigma4 domains of RNA polymerase sigma factors"/>
    <property type="match status" value="1"/>
</dbReference>
<dbReference type="InterPro" id="IPR013324">
    <property type="entry name" value="RNA_pol_sigma_r3/r4-like"/>
</dbReference>
<dbReference type="InterPro" id="IPR013325">
    <property type="entry name" value="RNA_pol_sigma_r2"/>
</dbReference>
<evidence type="ECO:0000256" key="5">
    <source>
        <dbReference type="ARBA" id="ARBA00023163"/>
    </source>
</evidence>
<feature type="region of interest" description="Disordered" evidence="6">
    <location>
        <begin position="612"/>
        <end position="631"/>
    </location>
</feature>
<keyword evidence="4" id="KW-0238">DNA-binding</keyword>